<dbReference type="Proteomes" id="UP000828390">
    <property type="component" value="Unassembled WGS sequence"/>
</dbReference>
<dbReference type="Pfam" id="PF17919">
    <property type="entry name" value="RT_RNaseH_2"/>
    <property type="match status" value="1"/>
</dbReference>
<dbReference type="InterPro" id="IPR043502">
    <property type="entry name" value="DNA/RNA_pol_sf"/>
</dbReference>
<sequence length="1143" mass="127120">MFYEYLSSNTIVWPGDYIEVQLPSTETPDTILALEPRSDCVNTNGSWPTPQIIDAIDGKIRILNDSGIPQKLGKHDHFCQVLPTIPMVLNNVVSEPTLCEPVCIEKSSSKNIDMDPDNILPNDIKVQFHSLHTLYESVFNGDISGYNGACGLFEAKVNMGPTLPPQRKGRVPQYARDKLVELQAKFDDLEEKGVFARPEDVDVSVEYLNPSFLVKKAQGGYRLVTAFSEVARYSKPQPSLMPDVDTILRTIAPWKYLIVTDLTSAFYQIPLSKDSMKYCGVVTPFKGVRVYTRTAMGMPGSETALEEVMCRVLGECLEDGIVAKLADDLYCGADTLSALFENWKRVLTALDKANLKLSPTKTIICPTTTTILGWTWSNGTLSASKHKLSALCTCTTPETVKGLRSFIGAYKILGRVIPNTSRYLSQLEDAIAGRPGQDKISWSDELHNQFTAAQKALLNHKSIVLPRPDDQIWIVTDGSVVQRGIGATMYVTRNNSLHLAGFFSAKLRKHQVTGLPCEIEALSINAAVKHFSPYIIQSKCQTCVLTDSLPCVRSIERLCRGEFSSSPRVTSFLSTVSRYGVNLRHLAGSVNLPSDFASRNAPECTSQNCQICKFIIETEDSVVRALYGANTAASGLQLPYASRSAWKDIQQSCPDLRRVHAHLRQGTRPSKKLTNVRDVKRYLNDVSISRDNILVVTRTDPLVSPVDLIVVPRSIADGLVTALHIKLDHPSKHQLVLAVKRQFHLLDLVQVVDRVHNACNVCASLKSVPKTIIEQSSEEAPEIVGASFAVDVLRRSKQMILVLRETVSSLTKSCIIDNERAETLRSALLSLMVELHPLDGPMAVVRCDPAPGFIALQQDDVLRRYRVVLDVGRVKNPNKNPVAEKAILELESEIVRQEPGGHPLTPLQLATATARLNSRIRHAGLSSREIWTQRSQFTNEQIPLSDRELILKQHDNRLANHQFSAKSKCKSDTSNAVPNISVGDLVYLYSDRKKHQCRDRYLVVSVDSANQWCFIKKFIGNQLRALSYKVKISECYHVPCQSSVESRVPLCHNSVDSDSEDLPVTHPYPPSTQVFVPPTLTQPSVEMESQIPTQQDLTSYDNPQEAEALVPVLDLPEGPCSQHVSRPQRARKQPKHLSDYVLR</sequence>
<dbReference type="Pfam" id="PF00078">
    <property type="entry name" value="RVT_1"/>
    <property type="match status" value="1"/>
</dbReference>
<organism evidence="4 5">
    <name type="scientific">Dreissena polymorpha</name>
    <name type="common">Zebra mussel</name>
    <name type="synonym">Mytilus polymorpha</name>
    <dbReference type="NCBI Taxonomy" id="45954"/>
    <lineage>
        <taxon>Eukaryota</taxon>
        <taxon>Metazoa</taxon>
        <taxon>Spiralia</taxon>
        <taxon>Lophotrochozoa</taxon>
        <taxon>Mollusca</taxon>
        <taxon>Bivalvia</taxon>
        <taxon>Autobranchia</taxon>
        <taxon>Heteroconchia</taxon>
        <taxon>Euheterodonta</taxon>
        <taxon>Imparidentia</taxon>
        <taxon>Neoheterodontei</taxon>
        <taxon>Myida</taxon>
        <taxon>Dreissenoidea</taxon>
        <taxon>Dreissenidae</taxon>
        <taxon>Dreissena</taxon>
    </lineage>
</organism>
<dbReference type="GO" id="GO:0015074">
    <property type="term" value="P:DNA integration"/>
    <property type="evidence" value="ECO:0007669"/>
    <property type="project" value="InterPro"/>
</dbReference>
<evidence type="ECO:0000259" key="3">
    <source>
        <dbReference type="PROSITE" id="PS50994"/>
    </source>
</evidence>
<dbReference type="InterPro" id="IPR001584">
    <property type="entry name" value="Integrase_cat-core"/>
</dbReference>
<feature type="domain" description="Reverse transcriptase" evidence="2">
    <location>
        <begin position="195"/>
        <end position="376"/>
    </location>
</feature>
<feature type="domain" description="Integrase catalytic" evidence="3">
    <location>
        <begin position="777"/>
        <end position="941"/>
    </location>
</feature>
<dbReference type="SUPFAM" id="SSF56672">
    <property type="entry name" value="DNA/RNA polymerases"/>
    <property type="match status" value="1"/>
</dbReference>
<dbReference type="PANTHER" id="PTHR33064:SF37">
    <property type="entry name" value="RIBONUCLEASE H"/>
    <property type="match status" value="1"/>
</dbReference>
<dbReference type="InterPro" id="IPR041577">
    <property type="entry name" value="RT_RNaseH_2"/>
</dbReference>
<dbReference type="InterPro" id="IPR051320">
    <property type="entry name" value="Viral_Replic_Matur_Polypro"/>
</dbReference>
<dbReference type="InterPro" id="IPR000477">
    <property type="entry name" value="RT_dom"/>
</dbReference>
<dbReference type="PANTHER" id="PTHR33064">
    <property type="entry name" value="POL PROTEIN"/>
    <property type="match status" value="1"/>
</dbReference>
<dbReference type="GO" id="GO:0003676">
    <property type="term" value="F:nucleic acid binding"/>
    <property type="evidence" value="ECO:0007669"/>
    <property type="project" value="InterPro"/>
</dbReference>
<dbReference type="Gene3D" id="3.30.70.270">
    <property type="match status" value="2"/>
</dbReference>
<feature type="region of interest" description="Disordered" evidence="1">
    <location>
        <begin position="1115"/>
        <end position="1143"/>
    </location>
</feature>
<evidence type="ECO:0000259" key="2">
    <source>
        <dbReference type="PROSITE" id="PS50878"/>
    </source>
</evidence>
<evidence type="ECO:0000256" key="1">
    <source>
        <dbReference type="SAM" id="MobiDB-lite"/>
    </source>
</evidence>
<dbReference type="Gene3D" id="3.30.420.10">
    <property type="entry name" value="Ribonuclease H-like superfamily/Ribonuclease H"/>
    <property type="match status" value="1"/>
</dbReference>
<feature type="compositionally biased region" description="Basic residues" evidence="1">
    <location>
        <begin position="1126"/>
        <end position="1135"/>
    </location>
</feature>
<dbReference type="Gene3D" id="3.10.10.10">
    <property type="entry name" value="HIV Type 1 Reverse Transcriptase, subunit A, domain 1"/>
    <property type="match status" value="1"/>
</dbReference>
<dbReference type="PROSITE" id="PS50994">
    <property type="entry name" value="INTEGRASE"/>
    <property type="match status" value="1"/>
</dbReference>
<dbReference type="InterPro" id="IPR036397">
    <property type="entry name" value="RNaseH_sf"/>
</dbReference>
<dbReference type="EMBL" id="JAIWYP010000002">
    <property type="protein sequence ID" value="KAH3874557.1"/>
    <property type="molecule type" value="Genomic_DNA"/>
</dbReference>
<evidence type="ECO:0000313" key="5">
    <source>
        <dbReference type="Proteomes" id="UP000828390"/>
    </source>
</evidence>
<gene>
    <name evidence="4" type="ORF">DPMN_037803</name>
</gene>
<dbReference type="InterPro" id="IPR043128">
    <property type="entry name" value="Rev_trsase/Diguanyl_cyclase"/>
</dbReference>
<dbReference type="InterPro" id="IPR012337">
    <property type="entry name" value="RNaseH-like_sf"/>
</dbReference>
<dbReference type="AlphaFoldDB" id="A0A9D4MFR9"/>
<accession>A0A9D4MFR9</accession>
<proteinExistence type="predicted"/>
<dbReference type="SUPFAM" id="SSF53098">
    <property type="entry name" value="Ribonuclease H-like"/>
    <property type="match status" value="1"/>
</dbReference>
<dbReference type="PROSITE" id="PS50878">
    <property type="entry name" value="RT_POL"/>
    <property type="match status" value="1"/>
</dbReference>
<reference evidence="4" key="1">
    <citation type="journal article" date="2019" name="bioRxiv">
        <title>The Genome of the Zebra Mussel, Dreissena polymorpha: A Resource for Invasive Species Research.</title>
        <authorList>
            <person name="McCartney M.A."/>
            <person name="Auch B."/>
            <person name="Kono T."/>
            <person name="Mallez S."/>
            <person name="Zhang Y."/>
            <person name="Obille A."/>
            <person name="Becker A."/>
            <person name="Abrahante J.E."/>
            <person name="Garbe J."/>
            <person name="Badalamenti J.P."/>
            <person name="Herman A."/>
            <person name="Mangelson H."/>
            <person name="Liachko I."/>
            <person name="Sullivan S."/>
            <person name="Sone E.D."/>
            <person name="Koren S."/>
            <person name="Silverstein K.A.T."/>
            <person name="Beckman K.B."/>
            <person name="Gohl D.M."/>
        </authorList>
    </citation>
    <scope>NUCLEOTIDE SEQUENCE</scope>
    <source>
        <strain evidence="4">Duluth1</strain>
        <tissue evidence="4">Whole animal</tissue>
    </source>
</reference>
<evidence type="ECO:0000313" key="4">
    <source>
        <dbReference type="EMBL" id="KAH3874557.1"/>
    </source>
</evidence>
<name>A0A9D4MFR9_DREPO</name>
<keyword evidence="5" id="KW-1185">Reference proteome</keyword>
<reference evidence="4" key="2">
    <citation type="submission" date="2020-11" db="EMBL/GenBank/DDBJ databases">
        <authorList>
            <person name="McCartney M.A."/>
            <person name="Auch B."/>
            <person name="Kono T."/>
            <person name="Mallez S."/>
            <person name="Becker A."/>
            <person name="Gohl D.M."/>
            <person name="Silverstein K.A.T."/>
            <person name="Koren S."/>
            <person name="Bechman K.B."/>
            <person name="Herman A."/>
            <person name="Abrahante J.E."/>
            <person name="Garbe J."/>
        </authorList>
    </citation>
    <scope>NUCLEOTIDE SEQUENCE</scope>
    <source>
        <strain evidence="4">Duluth1</strain>
        <tissue evidence="4">Whole animal</tissue>
    </source>
</reference>
<comment type="caution">
    <text evidence="4">The sequence shown here is derived from an EMBL/GenBank/DDBJ whole genome shotgun (WGS) entry which is preliminary data.</text>
</comment>
<protein>
    <submittedName>
        <fullName evidence="4">Uncharacterized protein</fullName>
    </submittedName>
</protein>